<evidence type="ECO:0000313" key="2">
    <source>
        <dbReference type="Proteomes" id="UP000236291"/>
    </source>
</evidence>
<gene>
    <name evidence="1" type="ORF">L195_g046952</name>
</gene>
<dbReference type="Gene3D" id="3.80.10.10">
    <property type="entry name" value="Ribonuclease Inhibitor"/>
    <property type="match status" value="1"/>
</dbReference>
<dbReference type="EMBL" id="ASHM01064102">
    <property type="protein sequence ID" value="PNX90825.1"/>
    <property type="molecule type" value="Genomic_DNA"/>
</dbReference>
<name>A0A2K3MJ49_TRIPR</name>
<reference evidence="1 2" key="1">
    <citation type="journal article" date="2014" name="Am. J. Bot.">
        <title>Genome assembly and annotation for red clover (Trifolium pratense; Fabaceae).</title>
        <authorList>
            <person name="Istvanek J."/>
            <person name="Jaros M."/>
            <person name="Krenek A."/>
            <person name="Repkova J."/>
        </authorList>
    </citation>
    <scope>NUCLEOTIDE SEQUENCE [LARGE SCALE GENOMIC DNA]</scope>
    <source>
        <strain evidence="2">cv. Tatra</strain>
        <tissue evidence="1">Young leaves</tissue>
    </source>
</reference>
<organism evidence="1 2">
    <name type="scientific">Trifolium pratense</name>
    <name type="common">Red clover</name>
    <dbReference type="NCBI Taxonomy" id="57577"/>
    <lineage>
        <taxon>Eukaryota</taxon>
        <taxon>Viridiplantae</taxon>
        <taxon>Streptophyta</taxon>
        <taxon>Embryophyta</taxon>
        <taxon>Tracheophyta</taxon>
        <taxon>Spermatophyta</taxon>
        <taxon>Magnoliopsida</taxon>
        <taxon>eudicotyledons</taxon>
        <taxon>Gunneridae</taxon>
        <taxon>Pentapetalae</taxon>
        <taxon>rosids</taxon>
        <taxon>fabids</taxon>
        <taxon>Fabales</taxon>
        <taxon>Fabaceae</taxon>
        <taxon>Papilionoideae</taxon>
        <taxon>50 kb inversion clade</taxon>
        <taxon>NPAAA clade</taxon>
        <taxon>Hologalegina</taxon>
        <taxon>IRL clade</taxon>
        <taxon>Trifolieae</taxon>
        <taxon>Trifolium</taxon>
    </lineage>
</organism>
<proteinExistence type="predicted"/>
<accession>A0A2K3MJ49</accession>
<comment type="caution">
    <text evidence="1">The sequence shown here is derived from an EMBL/GenBank/DDBJ whole genome shotgun (WGS) entry which is preliminary data.</text>
</comment>
<dbReference type="AlphaFoldDB" id="A0A2K3MJ49"/>
<protein>
    <submittedName>
        <fullName evidence="1">NBS-LRR disease resistance protein</fullName>
    </submittedName>
</protein>
<sequence>RHCISRHVGCTKLETFPRGLGKMTSLRYLLITTKQSVLALSEFANLNNLQGFRWIEGAAETLETLTIELPDLHTLSETMSRLKRLAIFASPKQLILSSGIQHLNTLEDLFILGCPEF</sequence>
<feature type="non-terminal residue" evidence="1">
    <location>
        <position position="1"/>
    </location>
</feature>
<reference evidence="1 2" key="2">
    <citation type="journal article" date="2017" name="Front. Plant Sci.">
        <title>Gene Classification and Mining of Molecular Markers Useful in Red Clover (Trifolium pratense) Breeding.</title>
        <authorList>
            <person name="Istvanek J."/>
            <person name="Dluhosova J."/>
            <person name="Dluhos P."/>
            <person name="Patkova L."/>
            <person name="Nedelnik J."/>
            <person name="Repkova J."/>
        </authorList>
    </citation>
    <scope>NUCLEOTIDE SEQUENCE [LARGE SCALE GENOMIC DNA]</scope>
    <source>
        <strain evidence="2">cv. Tatra</strain>
        <tissue evidence="1">Young leaves</tissue>
    </source>
</reference>
<dbReference type="Proteomes" id="UP000236291">
    <property type="component" value="Unassembled WGS sequence"/>
</dbReference>
<evidence type="ECO:0000313" key="1">
    <source>
        <dbReference type="EMBL" id="PNX90825.1"/>
    </source>
</evidence>
<dbReference type="InterPro" id="IPR032675">
    <property type="entry name" value="LRR_dom_sf"/>
</dbReference>